<protein>
    <submittedName>
        <fullName evidence="1">Uncharacterized protein</fullName>
    </submittedName>
</protein>
<reference evidence="1 2" key="1">
    <citation type="journal article" date="2020" name="Biotechnol. Biofuels">
        <title>New insights from the biogas microbiome by comprehensive genome-resolved metagenomics of nearly 1600 species originating from multiple anaerobic digesters.</title>
        <authorList>
            <person name="Campanaro S."/>
            <person name="Treu L."/>
            <person name="Rodriguez-R L.M."/>
            <person name="Kovalovszki A."/>
            <person name="Ziels R.M."/>
            <person name="Maus I."/>
            <person name="Zhu X."/>
            <person name="Kougias P.G."/>
            <person name="Basile A."/>
            <person name="Luo G."/>
            <person name="Schluter A."/>
            <person name="Konstantinidis K.T."/>
            <person name="Angelidaki I."/>
        </authorList>
    </citation>
    <scope>NUCLEOTIDE SEQUENCE [LARGE SCALE GENOMIC DNA]</scope>
    <source>
        <strain evidence="1">AS05jafATM_4</strain>
    </source>
</reference>
<organism evidence="1 2">
    <name type="scientific">Desulfitobacterium dehalogenans</name>
    <dbReference type="NCBI Taxonomy" id="36854"/>
    <lineage>
        <taxon>Bacteria</taxon>
        <taxon>Bacillati</taxon>
        <taxon>Bacillota</taxon>
        <taxon>Clostridia</taxon>
        <taxon>Eubacteriales</taxon>
        <taxon>Desulfitobacteriaceae</taxon>
        <taxon>Desulfitobacterium</taxon>
    </lineage>
</organism>
<accession>A0A7C6Z441</accession>
<dbReference type="Proteomes" id="UP000553059">
    <property type="component" value="Unassembled WGS sequence"/>
</dbReference>
<proteinExistence type="predicted"/>
<comment type="caution">
    <text evidence="1">The sequence shown here is derived from an EMBL/GenBank/DDBJ whole genome shotgun (WGS) entry which is preliminary data.</text>
</comment>
<dbReference type="EMBL" id="DUTF01000186">
    <property type="protein sequence ID" value="HHY26721.1"/>
    <property type="molecule type" value="Genomic_DNA"/>
</dbReference>
<evidence type="ECO:0000313" key="1">
    <source>
        <dbReference type="EMBL" id="HHY26721.1"/>
    </source>
</evidence>
<sequence length="490" mass="58245">MTVTQEYAGELRVGESGRDASDKIRGFLFQDLLAINLILNSNDEDKIYVEWIEDIFVENTKSISIYQVKHYPESELNLQGIYENMFYQFLKFKLYEVDEKKIKTFCLSHAKSYVNFDKDLAQKLIKKENIVDSLNKRDIKNRLIQCKNMDNRKELVFGEVACTNLVDEFCFEKIESLNIDETRIKLRDTLYDRVDASQLSIVDVDSAKDILLAVAIQYIQISYYYKLEDYKLRVMTKDSFLGFMNRIIGPGEQAHCERIKFIVLGYVDEVFTMFQDEIENDEIVDIYKEIYFSTKSFFIERLKTKEQRFKFINTISTDEYAVLNKDKYFLGGQEVDKFLEHKDKIKHFIKIVWKILYNLDSRDFSNYIVENEECFLFEFPNEKTKPAIVISPGNGDSSREVRKVLPRIAKMKMKPRKWYFKGDIKGVYEYLYEINKIKVKDIRVPGDFSILYHRDNYFRIECMDCLKFDEGKLETKDDNNIFNFKCIKED</sequence>
<gene>
    <name evidence="1" type="ORF">GX523_08255</name>
</gene>
<evidence type="ECO:0000313" key="2">
    <source>
        <dbReference type="Proteomes" id="UP000553059"/>
    </source>
</evidence>
<dbReference type="AlphaFoldDB" id="A0A7C6Z441"/>
<name>A0A7C6Z441_9FIRM</name>